<evidence type="ECO:0000313" key="3">
    <source>
        <dbReference type="Proteomes" id="UP001155820"/>
    </source>
</evidence>
<organism evidence="2 3">
    <name type="scientific">Agrobacterium pusense</name>
    <dbReference type="NCBI Taxonomy" id="648995"/>
    <lineage>
        <taxon>Bacteria</taxon>
        <taxon>Pseudomonadati</taxon>
        <taxon>Pseudomonadota</taxon>
        <taxon>Alphaproteobacteria</taxon>
        <taxon>Hyphomicrobiales</taxon>
        <taxon>Rhizobiaceae</taxon>
        <taxon>Rhizobium/Agrobacterium group</taxon>
        <taxon>Agrobacterium</taxon>
    </lineage>
</organism>
<reference evidence="2" key="1">
    <citation type="submission" date="2019-07" db="EMBL/GenBank/DDBJ databases">
        <title>FDA dAtabase for Regulatory Grade micrObial Sequences (FDA-ARGOS): Supporting development and validation of Infectious Disease Dx tests.</title>
        <authorList>
            <person name="Bachman M."/>
            <person name="Young C."/>
            <person name="Tallon L."/>
            <person name="Sadzewicz L."/>
            <person name="Vavikolanu K."/>
            <person name="Mehta A."/>
            <person name="Aluvathingal J."/>
            <person name="Nadendla S."/>
            <person name="Nandy P."/>
            <person name="Geyer C."/>
            <person name="Yan Y."/>
            <person name="Sichtig H."/>
        </authorList>
    </citation>
    <scope>NUCLEOTIDE SEQUENCE</scope>
    <source>
        <strain evidence="2">FDAARGOS_618</strain>
    </source>
</reference>
<keyword evidence="1" id="KW-0812">Transmembrane</keyword>
<dbReference type="RefSeq" id="WP_172874085.1">
    <property type="nucleotide sequence ID" value="NZ_JABRWL010000006.1"/>
</dbReference>
<dbReference type="EMBL" id="JABRWM010000006">
    <property type="protein sequence ID" value="NRF21644.1"/>
    <property type="molecule type" value="Genomic_DNA"/>
</dbReference>
<keyword evidence="1" id="KW-1133">Transmembrane helix</keyword>
<comment type="caution">
    <text evidence="2">The sequence shown here is derived from an EMBL/GenBank/DDBJ whole genome shotgun (WGS) entry which is preliminary data.</text>
</comment>
<sequence>MSASSIVNVVADLAAIVTAGIAVVAWCSFKRRSRAQQERLENYLEQVMKEAQANPAESGEGMRSVIHVMAHLYMTESQVYDAAFSSKKVKSWPRTGKDGIADQVMLQFNPKRRAKDGI</sequence>
<keyword evidence="1" id="KW-0472">Membrane</keyword>
<dbReference type="AlphaFoldDB" id="A0AA44EML6"/>
<evidence type="ECO:0000313" key="2">
    <source>
        <dbReference type="EMBL" id="NRF21644.1"/>
    </source>
</evidence>
<proteinExistence type="predicted"/>
<name>A0AA44EML6_9HYPH</name>
<gene>
    <name evidence="2" type="ORF">FOB26_21550</name>
</gene>
<keyword evidence="3" id="KW-1185">Reference proteome</keyword>
<evidence type="ECO:0000256" key="1">
    <source>
        <dbReference type="SAM" id="Phobius"/>
    </source>
</evidence>
<dbReference type="Proteomes" id="UP001155820">
    <property type="component" value="Unassembled WGS sequence"/>
</dbReference>
<protein>
    <submittedName>
        <fullName evidence="2">Uncharacterized protein</fullName>
    </submittedName>
</protein>
<feature type="transmembrane region" description="Helical" evidence="1">
    <location>
        <begin position="6"/>
        <end position="29"/>
    </location>
</feature>
<accession>A0AA44EML6</accession>